<dbReference type="RefSeq" id="WP_139280667.1">
    <property type="nucleotide sequence ID" value="NZ_FQZQ01000006.1"/>
</dbReference>
<dbReference type="PANTHER" id="PTHR36513">
    <property type="entry name" value="ABC TRANSMEMBRANE TYPE-1 DOMAIN-CONTAINING PROTEIN"/>
    <property type="match status" value="1"/>
</dbReference>
<dbReference type="EMBL" id="FQZQ01000006">
    <property type="protein sequence ID" value="SHJ21972.1"/>
    <property type="molecule type" value="Genomic_DNA"/>
</dbReference>
<dbReference type="Proteomes" id="UP000183982">
    <property type="component" value="Unassembled WGS sequence"/>
</dbReference>
<organism evidence="1 2">
    <name type="scientific">Shimia gijangensis</name>
    <dbReference type="NCBI Taxonomy" id="1470563"/>
    <lineage>
        <taxon>Bacteria</taxon>
        <taxon>Pseudomonadati</taxon>
        <taxon>Pseudomonadota</taxon>
        <taxon>Alphaproteobacteria</taxon>
        <taxon>Rhodobacterales</taxon>
        <taxon>Roseobacteraceae</taxon>
    </lineage>
</organism>
<name>A0A1M6HIK5_9RHOB</name>
<dbReference type="PANTHER" id="PTHR36513:SF1">
    <property type="entry name" value="TRANSMEMBRANE PROTEIN"/>
    <property type="match status" value="1"/>
</dbReference>
<dbReference type="Pfam" id="PF05990">
    <property type="entry name" value="DUF900"/>
    <property type="match status" value="1"/>
</dbReference>
<sequence length="574" mass="62225">MTFLSKPHQIVFSKVALGIACLGFGTGVGAQSLPDVAALELFAVYEESKAGDPETALAIADDILARTQDTDLRLYFAQSALDANAPARALEFLTPILNTLGKSTAVYDQADPRASQALDLAAQAYAALGKRREALQTSLEAYNAAEARLGAENLALLDRLAVLEPEVEELWPELLPALKKMRKRVSDANAPKATPFGNTSTRAVGSPTAVQVWFGTNRVPTGSTDPAQMFGSDRGTLTLGKLTVTIPPDHTAGMIERPSGWFFTEHLDPSKHVVLESLKTLAFDTFAEGCCAAEDRLLFIHGYNVTFHDGALRAAQLFFDLEFPGQAMYYSWPSKATVYGYLSDSNGVLATRPAMEDFFEIATRGEGKLHVIAHSMGNRYAVEALETFFLKHPDRRLGQLVLAAPDVDRAELVARFDALKNHSDGVTLYASKNDLALQVSNKVNGGRRAGDANGDLLRIEGLDTVDASLIEADSLGHSYFGDAPEMLGDILGLVRLGWRPPERCGVAMREGSDEGGVWDVKPGGCAVQEVRAAGDLVRLFGATALDEARRRMDIDGSSRREFWLGVMNVIEERF</sequence>
<reference evidence="2" key="1">
    <citation type="submission" date="2016-11" db="EMBL/GenBank/DDBJ databases">
        <authorList>
            <person name="Varghese N."/>
            <person name="Submissions S."/>
        </authorList>
    </citation>
    <scope>NUCLEOTIDE SEQUENCE [LARGE SCALE GENOMIC DNA]</scope>
    <source>
        <strain evidence="2">DSM 100564</strain>
    </source>
</reference>
<dbReference type="STRING" id="1470563.SAMN05444000_10660"/>
<dbReference type="SUPFAM" id="SSF53474">
    <property type="entry name" value="alpha/beta-Hydrolases"/>
    <property type="match status" value="1"/>
</dbReference>
<gene>
    <name evidence="1" type="ORF">SAMN05444000_10660</name>
</gene>
<protein>
    <submittedName>
        <fullName evidence="1">Esterase/lipase superfamily enzyme</fullName>
    </submittedName>
</protein>
<dbReference type="Gene3D" id="3.40.50.1820">
    <property type="entry name" value="alpha/beta hydrolase"/>
    <property type="match status" value="1"/>
</dbReference>
<dbReference type="OrthoDB" id="9797755at2"/>
<proteinExistence type="predicted"/>
<dbReference type="InterPro" id="IPR029058">
    <property type="entry name" value="AB_hydrolase_fold"/>
</dbReference>
<evidence type="ECO:0000313" key="2">
    <source>
        <dbReference type="Proteomes" id="UP000183982"/>
    </source>
</evidence>
<keyword evidence="2" id="KW-1185">Reference proteome</keyword>
<accession>A0A1M6HIK5</accession>
<dbReference type="AlphaFoldDB" id="A0A1M6HIK5"/>
<evidence type="ECO:0000313" key="1">
    <source>
        <dbReference type="EMBL" id="SHJ21972.1"/>
    </source>
</evidence>
<dbReference type="InterPro" id="IPR010297">
    <property type="entry name" value="DUF900_hydrolase"/>
</dbReference>